<organism evidence="1 2">
    <name type="scientific">Paracidovorax avenae (strain ATCC 19860 / DSM 7227 / CCUG 15838 / JCM 20985 / LMG 2117 / NCPPB 1011)</name>
    <name type="common">Acidovorax avenae</name>
    <dbReference type="NCBI Taxonomy" id="643561"/>
    <lineage>
        <taxon>Bacteria</taxon>
        <taxon>Pseudomonadati</taxon>
        <taxon>Pseudomonadota</taxon>
        <taxon>Betaproteobacteria</taxon>
        <taxon>Burkholderiales</taxon>
        <taxon>Comamonadaceae</taxon>
        <taxon>Paracidovorax</taxon>
    </lineage>
</organism>
<dbReference type="EMBL" id="CP002521">
    <property type="protein sequence ID" value="ADX46614.1"/>
    <property type="molecule type" value="Genomic_DNA"/>
</dbReference>
<evidence type="ECO:0000313" key="2">
    <source>
        <dbReference type="Proteomes" id="UP000002482"/>
    </source>
</evidence>
<gene>
    <name evidence="1" type="ordered locus">Acav_2705</name>
</gene>
<proteinExistence type="predicted"/>
<dbReference type="Proteomes" id="UP000002482">
    <property type="component" value="Chromosome"/>
</dbReference>
<dbReference type="AlphaFoldDB" id="F0Q2G6"/>
<dbReference type="KEGG" id="aaa:Acav_2705"/>
<dbReference type="RefSeq" id="WP_013595111.1">
    <property type="nucleotide sequence ID" value="NC_015138.1"/>
</dbReference>
<sequence>MRAQDPQELFRFGQAFKALQLAGAESKYKNIKKYFVTIEDFLAKNDYKISKKVFSITMKPVWDDLEKNSPNEKIGDALDRLSTEMSKLFPTIRAESESQKLFAIVEKRYSTDKLLNDVGSLFAKDVFVDLDEIVRFDLRQACKCIVLECPTAAAFHLMRACESIVAALYRKLSGDAVVPGNGTWGDYENKLKSLPNKPSDEYMEQSRHIRKNFRNPTQHPDKMYDIDEAQDLLNLAIDLINRTTKV</sequence>
<name>F0Q2G6_PARA1</name>
<evidence type="ECO:0008006" key="3">
    <source>
        <dbReference type="Google" id="ProtNLM"/>
    </source>
</evidence>
<accession>F0Q2G6</accession>
<evidence type="ECO:0000313" key="1">
    <source>
        <dbReference type="EMBL" id="ADX46614.1"/>
    </source>
</evidence>
<dbReference type="GeneID" id="43402253"/>
<dbReference type="HOGENOM" id="CLU_1127155_0_0_4"/>
<protein>
    <recommendedName>
        <fullName evidence="3">DUF4145 domain-containing protein</fullName>
    </recommendedName>
</protein>
<dbReference type="OrthoDB" id="7569346at2"/>
<keyword evidence="2" id="KW-1185">Reference proteome</keyword>
<reference evidence="1" key="1">
    <citation type="submission" date="2011-02" db="EMBL/GenBank/DDBJ databases">
        <title>Complete sequence of Acidovorax avenae subsp. avenae ATCC 19860.</title>
        <authorList>
            <consortium name="US DOE Joint Genome Institute"/>
            <person name="Lucas S."/>
            <person name="Copeland A."/>
            <person name="Lapidus A."/>
            <person name="Cheng J.-F."/>
            <person name="Goodwin L."/>
            <person name="Pitluck S."/>
            <person name="Chertkov O."/>
            <person name="Held B."/>
            <person name="Detter J.C."/>
            <person name="Han C."/>
            <person name="Tapia R."/>
            <person name="Land M."/>
            <person name="Hauser L."/>
            <person name="Kyrpides N."/>
            <person name="Ivanova N."/>
            <person name="Ovchinnikova G."/>
            <person name="Pagani I."/>
            <person name="Gordon S."/>
            <person name="Woyke T."/>
        </authorList>
    </citation>
    <scope>NUCLEOTIDE SEQUENCE</scope>
    <source>
        <strain evidence="1">ATCC 19860</strain>
    </source>
</reference>